<sequence length="498" mass="52657">MTITFSTPAASADDALHHEEAAKGNIEAAQRAISALSAALSGAADYDKILLRAAAGAGKSYALVRMVREGLDHANCTRVAVTAFANKQVFPLAGDLGKALGAAKVCLFVAQDRLPDVPQDVRDNVSVATTTTLIPSSCEVVLGTSHKLGALGERRRLLDHLGSAGNDSLPFDVLFVDEAWQLPRHRYSTVEGLAPISVGVGDVGQLPPIDPSQNPWRGDPGYNPYRAWPTAYEGGDTTCVLDLPAVWRPTAAQLPLWRAFYSDWDQLNCVAGPGDRSVELPPLTGATASIWASVASGNPTLLEVDGLPAPEAADIDLPLLGIVEELLTPLLAGGFSTVARQYDGQGKPLEEVRVNSAASTDNPLIVILATRNQTVDDATELVERLAEKYDLPDGVLVASTVDSWQGQTNAITVAIHPLSGAEQLDEFNSAFGRLAVTCTRATHGLLMVARSGLNDLLSKAPARPGTPLGEPGSRSLPRQTHQRILAAFSRSTLTVNPI</sequence>
<name>A0ABU5JJI7_9ACTN</name>
<evidence type="ECO:0000313" key="2">
    <source>
        <dbReference type="Proteomes" id="UP001290101"/>
    </source>
</evidence>
<dbReference type="EMBL" id="JAXOTQ010000036">
    <property type="protein sequence ID" value="MDZ5492802.1"/>
    <property type="molecule type" value="Genomic_DNA"/>
</dbReference>
<keyword evidence="2" id="KW-1185">Reference proteome</keyword>
<dbReference type="SUPFAM" id="SSF52540">
    <property type="entry name" value="P-loop containing nucleoside triphosphate hydrolases"/>
    <property type="match status" value="1"/>
</dbReference>
<reference evidence="1 2" key="1">
    <citation type="submission" date="2023-12" db="EMBL/GenBank/DDBJ databases">
        <title>Micromonospora sp. nov., isolated from Atacama Desert.</title>
        <authorList>
            <person name="Carro L."/>
            <person name="Golinska P."/>
            <person name="Klenk H.-P."/>
            <person name="Goodfellow M."/>
        </authorList>
    </citation>
    <scope>NUCLEOTIDE SEQUENCE [LARGE SCALE GENOMIC DNA]</scope>
    <source>
        <strain evidence="1 2">4G53</strain>
    </source>
</reference>
<dbReference type="InterPro" id="IPR027417">
    <property type="entry name" value="P-loop_NTPase"/>
</dbReference>
<proteinExistence type="predicted"/>
<protein>
    <recommendedName>
        <fullName evidence="3">AAA domain-containing protein</fullName>
    </recommendedName>
</protein>
<dbReference type="RefSeq" id="WP_322442498.1">
    <property type="nucleotide sequence ID" value="NZ_JAXOTQ010000036.1"/>
</dbReference>
<gene>
    <name evidence="1" type="ORF">U2F25_25590</name>
</gene>
<accession>A0ABU5JJI7</accession>
<evidence type="ECO:0008006" key="3">
    <source>
        <dbReference type="Google" id="ProtNLM"/>
    </source>
</evidence>
<comment type="caution">
    <text evidence="1">The sequence shown here is derived from an EMBL/GenBank/DDBJ whole genome shotgun (WGS) entry which is preliminary data.</text>
</comment>
<organism evidence="1 2">
    <name type="scientific">Micromonospora sicca</name>
    <dbReference type="NCBI Taxonomy" id="2202420"/>
    <lineage>
        <taxon>Bacteria</taxon>
        <taxon>Bacillati</taxon>
        <taxon>Actinomycetota</taxon>
        <taxon>Actinomycetes</taxon>
        <taxon>Micromonosporales</taxon>
        <taxon>Micromonosporaceae</taxon>
        <taxon>Micromonospora</taxon>
    </lineage>
</organism>
<dbReference type="Gene3D" id="3.40.50.300">
    <property type="entry name" value="P-loop containing nucleotide triphosphate hydrolases"/>
    <property type="match status" value="1"/>
</dbReference>
<dbReference type="Proteomes" id="UP001290101">
    <property type="component" value="Unassembled WGS sequence"/>
</dbReference>
<evidence type="ECO:0000313" key="1">
    <source>
        <dbReference type="EMBL" id="MDZ5492802.1"/>
    </source>
</evidence>